<dbReference type="RefSeq" id="WP_103706336.1">
    <property type="nucleotide sequence ID" value="NZ_PQGA01000014.1"/>
</dbReference>
<protein>
    <submittedName>
        <fullName evidence="2">Uncharacterized protein</fullName>
    </submittedName>
</protein>
<evidence type="ECO:0000313" key="2">
    <source>
        <dbReference type="EMBL" id="POR48492.1"/>
    </source>
</evidence>
<reference evidence="2 3" key="1">
    <citation type="submission" date="2018-01" db="EMBL/GenBank/DDBJ databases">
        <title>Genomic Encyclopedia of Type Strains, Phase III (KMG-III): the genomes of soil and plant-associated and newly described type strains.</title>
        <authorList>
            <person name="Whitman W."/>
        </authorList>
    </citation>
    <scope>NUCLEOTIDE SEQUENCE [LARGE SCALE GENOMIC DNA]</scope>
    <source>
        <strain evidence="2 3">JCM 18070</strain>
    </source>
</reference>
<dbReference type="AlphaFoldDB" id="A0A2S4M191"/>
<organism evidence="2 3">
    <name type="scientific">Paraburkholderia eburnea</name>
    <dbReference type="NCBI Taxonomy" id="1189126"/>
    <lineage>
        <taxon>Bacteria</taxon>
        <taxon>Pseudomonadati</taxon>
        <taxon>Pseudomonadota</taxon>
        <taxon>Betaproteobacteria</taxon>
        <taxon>Burkholderiales</taxon>
        <taxon>Burkholderiaceae</taxon>
        <taxon>Paraburkholderia</taxon>
    </lineage>
</organism>
<comment type="caution">
    <text evidence="2">The sequence shown here is derived from an EMBL/GenBank/DDBJ whole genome shotgun (WGS) entry which is preliminary data.</text>
</comment>
<evidence type="ECO:0000313" key="3">
    <source>
        <dbReference type="Proteomes" id="UP000237381"/>
    </source>
</evidence>
<keyword evidence="3" id="KW-1185">Reference proteome</keyword>
<proteinExistence type="predicted"/>
<evidence type="ECO:0000256" key="1">
    <source>
        <dbReference type="SAM" id="MobiDB-lite"/>
    </source>
</evidence>
<sequence length="480" mass="53474">MFKKTVDSWDVFDTLVGRFHILPESVFDLMAPKTGLPGFKAARLQAQRDLDAIGKPYDLREIYRQFCRSTGADARTTAPALFALEVATELEQLIPVRAQISQVARGDLIVSDMYMPEDVITDILQRVCGLRQNRYPPVVGNWGKSTGTVWTAILQHYIVRRHHGDNLHADIAVPQRFRLSTQHVTDTGVTPWENTLLQAGMKEAALALREVRLRCMPASAGAFEHAVAGEFLAMLLLYALFLRLHAEEHDIRHYLFAAREGVHLSAVFRALMPGFDSETIDFNRRLLASGCADSWFRSRITPHSAIVDVVGTGRSVGQFCTRTDTSVPLVTLLATSKALLNAQEIATRERIGFHAIVEASCAEQKFDAIEALMDPGYPSVHELAIDAGSRAVVRVMTPDDQTQRERECALFVANAVGELVEVIHRRSLRFDGVSKAQIKPLLHQAVDKLQQLQHHVNSPSYALKNSYPQRTYEAGQKATA</sequence>
<accession>A0A2S4M191</accession>
<name>A0A2S4M191_9BURK</name>
<dbReference type="Proteomes" id="UP000237381">
    <property type="component" value="Unassembled WGS sequence"/>
</dbReference>
<feature type="region of interest" description="Disordered" evidence="1">
    <location>
        <begin position="460"/>
        <end position="480"/>
    </location>
</feature>
<dbReference type="EMBL" id="PQGA01000014">
    <property type="protein sequence ID" value="POR48492.1"/>
    <property type="molecule type" value="Genomic_DNA"/>
</dbReference>
<gene>
    <name evidence="2" type="ORF">B0G62_11477</name>
</gene>
<dbReference type="OrthoDB" id="9131448at2"/>